<reference evidence="10 11" key="1">
    <citation type="submission" date="2018-11" db="EMBL/GenBank/DDBJ databases">
        <authorList>
            <person name="Li F."/>
        </authorList>
    </citation>
    <scope>NUCLEOTIDE SEQUENCE [LARGE SCALE GENOMIC DNA]</scope>
    <source>
        <strain evidence="10 11">Gsoil 818</strain>
    </source>
</reference>
<evidence type="ECO:0000259" key="8">
    <source>
        <dbReference type="Pfam" id="PF02687"/>
    </source>
</evidence>
<evidence type="ECO:0000256" key="7">
    <source>
        <dbReference type="SAM" id="Phobius"/>
    </source>
</evidence>
<evidence type="ECO:0000313" key="11">
    <source>
        <dbReference type="Proteomes" id="UP000279994"/>
    </source>
</evidence>
<dbReference type="InterPro" id="IPR025857">
    <property type="entry name" value="MacB_PCD"/>
</dbReference>
<dbReference type="Proteomes" id="UP000279994">
    <property type="component" value="Unassembled WGS sequence"/>
</dbReference>
<keyword evidence="11" id="KW-1185">Reference proteome</keyword>
<dbReference type="GO" id="GO:0005886">
    <property type="term" value="C:plasma membrane"/>
    <property type="evidence" value="ECO:0007669"/>
    <property type="project" value="UniProtKB-SubCell"/>
</dbReference>
<evidence type="ECO:0000313" key="10">
    <source>
        <dbReference type="EMBL" id="RNM13623.1"/>
    </source>
</evidence>
<dbReference type="AlphaFoldDB" id="A0A3N0GMD5"/>
<feature type="domain" description="ABC3 transporter permease C-terminal" evidence="8">
    <location>
        <begin position="289"/>
        <end position="401"/>
    </location>
</feature>
<feature type="transmembrane region" description="Helical" evidence="7">
    <location>
        <begin position="284"/>
        <end position="309"/>
    </location>
</feature>
<protein>
    <submittedName>
        <fullName evidence="10">FtsX-like permease family protein</fullName>
    </submittedName>
</protein>
<dbReference type="RefSeq" id="WP_123223030.1">
    <property type="nucleotide sequence ID" value="NZ_RJSF01000040.1"/>
</dbReference>
<dbReference type="EMBL" id="RJSF01000040">
    <property type="protein sequence ID" value="RNM13623.1"/>
    <property type="molecule type" value="Genomic_DNA"/>
</dbReference>
<dbReference type="PANTHER" id="PTHR30572">
    <property type="entry name" value="MEMBRANE COMPONENT OF TRANSPORTER-RELATED"/>
    <property type="match status" value="1"/>
</dbReference>
<dbReference type="InterPro" id="IPR003838">
    <property type="entry name" value="ABC3_permease_C"/>
</dbReference>
<sequence>MSWLETLRTAADAVRSHRLRSMLTMLGIVIGISSVVLTVGLGLGAQQQVRKQIDALGSNLLIVSPGSSTNGSGVRGGFGSASTLTLADAEAIADPAVAPDVARVAPASTTTTSLTAGTTNWTSKVVGSTPSWKDVRSRTLGSGRFFTAAEANAGANVVVLGSDTASELFSIGNPVGQTVTVNGTALTVIGVLDPSGATSSDSSEDDLAVVPLSTAQRLSGSTSTSVSAVYVEARSADLLAAAYQEVDAALLTTHDVTTSEADFSIATQDALLETANSTNRTMTILLAGIAAISLLVGGIGVMNIMLVSVTERVREIGLRKALGATPPAIRRQFLLEASLLGVAGGVVGALIGVVGALVLPSLIDQPVALSSPAIALALLVALGLGVGFGVYPASRAARLTPIDALRSE</sequence>
<dbReference type="Pfam" id="PF12704">
    <property type="entry name" value="MacB_PCD"/>
    <property type="match status" value="1"/>
</dbReference>
<evidence type="ECO:0000259" key="9">
    <source>
        <dbReference type="Pfam" id="PF12704"/>
    </source>
</evidence>
<evidence type="ECO:0000256" key="4">
    <source>
        <dbReference type="ARBA" id="ARBA00022989"/>
    </source>
</evidence>
<keyword evidence="5 7" id="KW-0472">Membrane</keyword>
<evidence type="ECO:0000256" key="1">
    <source>
        <dbReference type="ARBA" id="ARBA00004651"/>
    </source>
</evidence>
<feature type="transmembrane region" description="Helical" evidence="7">
    <location>
        <begin position="21"/>
        <end position="43"/>
    </location>
</feature>
<evidence type="ECO:0000256" key="2">
    <source>
        <dbReference type="ARBA" id="ARBA00022475"/>
    </source>
</evidence>
<name>A0A3N0GMD5_9ACTN</name>
<evidence type="ECO:0000256" key="5">
    <source>
        <dbReference type="ARBA" id="ARBA00023136"/>
    </source>
</evidence>
<comment type="subcellular location">
    <subcellularLocation>
        <location evidence="1">Cell membrane</location>
        <topology evidence="1">Multi-pass membrane protein</topology>
    </subcellularLocation>
</comment>
<dbReference type="PANTHER" id="PTHR30572:SF4">
    <property type="entry name" value="ABC TRANSPORTER PERMEASE YTRF"/>
    <property type="match status" value="1"/>
</dbReference>
<dbReference type="GO" id="GO:0022857">
    <property type="term" value="F:transmembrane transporter activity"/>
    <property type="evidence" value="ECO:0007669"/>
    <property type="project" value="TreeGrafter"/>
</dbReference>
<keyword evidence="4 7" id="KW-1133">Transmembrane helix</keyword>
<feature type="domain" description="MacB-like periplasmic core" evidence="9">
    <location>
        <begin position="21"/>
        <end position="248"/>
    </location>
</feature>
<comment type="similarity">
    <text evidence="6">Belongs to the ABC-4 integral membrane protein family.</text>
</comment>
<keyword evidence="2" id="KW-1003">Cell membrane</keyword>
<keyword evidence="3 7" id="KW-0812">Transmembrane</keyword>
<feature type="transmembrane region" description="Helical" evidence="7">
    <location>
        <begin position="369"/>
        <end position="391"/>
    </location>
</feature>
<comment type="caution">
    <text evidence="10">The sequence shown here is derived from an EMBL/GenBank/DDBJ whole genome shotgun (WGS) entry which is preliminary data.</text>
</comment>
<proteinExistence type="inferred from homology"/>
<gene>
    <name evidence="10" type="ORF">EFL26_11520</name>
</gene>
<evidence type="ECO:0000256" key="3">
    <source>
        <dbReference type="ARBA" id="ARBA00022692"/>
    </source>
</evidence>
<dbReference type="InterPro" id="IPR050250">
    <property type="entry name" value="Macrolide_Exporter_MacB"/>
</dbReference>
<dbReference type="Pfam" id="PF02687">
    <property type="entry name" value="FtsX"/>
    <property type="match status" value="1"/>
</dbReference>
<accession>A0A3N0GMD5</accession>
<feature type="transmembrane region" description="Helical" evidence="7">
    <location>
        <begin position="339"/>
        <end position="363"/>
    </location>
</feature>
<organism evidence="10 11">
    <name type="scientific">Nocardioides pocheonensis</name>
    <dbReference type="NCBI Taxonomy" id="661485"/>
    <lineage>
        <taxon>Bacteria</taxon>
        <taxon>Bacillati</taxon>
        <taxon>Actinomycetota</taxon>
        <taxon>Actinomycetes</taxon>
        <taxon>Propionibacteriales</taxon>
        <taxon>Nocardioidaceae</taxon>
        <taxon>Nocardioides</taxon>
    </lineage>
</organism>
<evidence type="ECO:0000256" key="6">
    <source>
        <dbReference type="ARBA" id="ARBA00038076"/>
    </source>
</evidence>
<dbReference type="OrthoDB" id="9780560at2"/>